<feature type="compositionally biased region" description="Polar residues" evidence="13">
    <location>
        <begin position="924"/>
        <end position="937"/>
    </location>
</feature>
<feature type="compositionally biased region" description="Polar residues" evidence="13">
    <location>
        <begin position="96"/>
        <end position="109"/>
    </location>
</feature>
<dbReference type="SUPFAM" id="SSF50978">
    <property type="entry name" value="WD40 repeat-like"/>
    <property type="match status" value="1"/>
</dbReference>
<dbReference type="FunFam" id="2.130.10.10:FF:000311">
    <property type="entry name" value="general transcription factor 3C polypeptide 2"/>
    <property type="match status" value="1"/>
</dbReference>
<evidence type="ECO:0000256" key="5">
    <source>
        <dbReference type="ARBA" id="ARBA00023163"/>
    </source>
</evidence>
<organism evidence="14 15">
    <name type="scientific">Alosa alosa</name>
    <name type="common">allis shad</name>
    <dbReference type="NCBI Taxonomy" id="278164"/>
    <lineage>
        <taxon>Eukaryota</taxon>
        <taxon>Metazoa</taxon>
        <taxon>Chordata</taxon>
        <taxon>Craniata</taxon>
        <taxon>Vertebrata</taxon>
        <taxon>Euteleostomi</taxon>
        <taxon>Actinopterygii</taxon>
        <taxon>Neopterygii</taxon>
        <taxon>Teleostei</taxon>
        <taxon>Clupei</taxon>
        <taxon>Clupeiformes</taxon>
        <taxon>Clupeoidei</taxon>
        <taxon>Clupeidae</taxon>
        <taxon>Alosa</taxon>
    </lineage>
</organism>
<evidence type="ECO:0000256" key="12">
    <source>
        <dbReference type="PROSITE-ProRule" id="PRU00221"/>
    </source>
</evidence>
<feature type="compositionally biased region" description="Basic and acidic residues" evidence="13">
    <location>
        <begin position="786"/>
        <end position="803"/>
    </location>
</feature>
<evidence type="ECO:0000256" key="7">
    <source>
        <dbReference type="ARBA" id="ARBA00053668"/>
    </source>
</evidence>
<keyword evidence="15" id="KW-1185">Reference proteome</keyword>
<evidence type="ECO:0000256" key="2">
    <source>
        <dbReference type="ARBA" id="ARBA00022553"/>
    </source>
</evidence>
<dbReference type="InterPro" id="IPR019775">
    <property type="entry name" value="WD40_repeat_CS"/>
</dbReference>
<comment type="caution">
    <text evidence="14">The sequence shown here is derived from an EMBL/GenBank/DDBJ whole genome shotgun (WGS) entry which is preliminary data.</text>
</comment>
<feature type="compositionally biased region" description="Polar residues" evidence="13">
    <location>
        <begin position="59"/>
        <end position="70"/>
    </location>
</feature>
<evidence type="ECO:0000256" key="1">
    <source>
        <dbReference type="ARBA" id="ARBA00004123"/>
    </source>
</evidence>
<accession>A0AAV6GUN7</accession>
<dbReference type="GO" id="GO:0000127">
    <property type="term" value="C:transcription factor TFIIIC complex"/>
    <property type="evidence" value="ECO:0007669"/>
    <property type="project" value="TreeGrafter"/>
</dbReference>
<evidence type="ECO:0000313" key="14">
    <source>
        <dbReference type="EMBL" id="KAG5277102.1"/>
    </source>
</evidence>
<feature type="compositionally biased region" description="Acidic residues" evidence="13">
    <location>
        <begin position="245"/>
        <end position="280"/>
    </location>
</feature>
<dbReference type="GO" id="GO:0006383">
    <property type="term" value="P:transcription by RNA polymerase III"/>
    <property type="evidence" value="ECO:0007669"/>
    <property type="project" value="TreeGrafter"/>
</dbReference>
<dbReference type="PROSITE" id="PS00678">
    <property type="entry name" value="WD_REPEATS_1"/>
    <property type="match status" value="1"/>
</dbReference>
<evidence type="ECO:0000256" key="4">
    <source>
        <dbReference type="ARBA" id="ARBA00022737"/>
    </source>
</evidence>
<evidence type="ECO:0000256" key="9">
    <source>
        <dbReference type="ARBA" id="ARBA00069550"/>
    </source>
</evidence>
<dbReference type="PANTHER" id="PTHR15052:SF2">
    <property type="entry name" value="GENERAL TRANSCRIPTION FACTOR 3C POLYPEPTIDE 2"/>
    <property type="match status" value="1"/>
</dbReference>
<evidence type="ECO:0000256" key="10">
    <source>
        <dbReference type="ARBA" id="ARBA00077594"/>
    </source>
</evidence>
<dbReference type="EMBL" id="JADWDJ010000008">
    <property type="protein sequence ID" value="KAG5277102.1"/>
    <property type="molecule type" value="Genomic_DNA"/>
</dbReference>
<proteinExistence type="predicted"/>
<feature type="compositionally biased region" description="Polar residues" evidence="13">
    <location>
        <begin position="34"/>
        <end position="49"/>
    </location>
</feature>
<feature type="region of interest" description="Disordered" evidence="13">
    <location>
        <begin position="918"/>
        <end position="937"/>
    </location>
</feature>
<dbReference type="SMART" id="SM00320">
    <property type="entry name" value="WD40"/>
    <property type="match status" value="4"/>
</dbReference>
<feature type="compositionally biased region" description="Low complexity" evidence="13">
    <location>
        <begin position="129"/>
        <end position="152"/>
    </location>
</feature>
<evidence type="ECO:0000256" key="11">
    <source>
        <dbReference type="ARBA" id="ARBA00080928"/>
    </source>
</evidence>
<evidence type="ECO:0000256" key="3">
    <source>
        <dbReference type="ARBA" id="ARBA00022574"/>
    </source>
</evidence>
<evidence type="ECO:0000256" key="6">
    <source>
        <dbReference type="ARBA" id="ARBA00023242"/>
    </source>
</evidence>
<gene>
    <name evidence="14" type="ORF">AALO_G00113550</name>
</gene>
<comment type="function">
    <text evidence="7">Required for RNA polymerase III-mediated transcription. Component of TFIIIC that initiates transcription complex assembly on tRNA and is required for transcription of 5S rRNA and other stable nuclear and cytoplasmic RNAs. May play a direct role in stabilizing interactions of TFIIIC2 with TFIIIC1.</text>
</comment>
<dbReference type="PANTHER" id="PTHR15052">
    <property type="entry name" value="RNA POLYMERASE III TRANSCRIPTION INITIATION FACTOR COMPLEX SUBUNIT"/>
    <property type="match status" value="1"/>
</dbReference>
<evidence type="ECO:0000256" key="13">
    <source>
        <dbReference type="SAM" id="MobiDB-lite"/>
    </source>
</evidence>
<feature type="compositionally biased region" description="Basic and acidic residues" evidence="13">
    <location>
        <begin position="12"/>
        <end position="25"/>
    </location>
</feature>
<comment type="subcellular location">
    <subcellularLocation>
        <location evidence="1">Nucleus</location>
    </subcellularLocation>
</comment>
<feature type="region of interest" description="Disordered" evidence="13">
    <location>
        <begin position="1"/>
        <end position="284"/>
    </location>
</feature>
<dbReference type="Gene3D" id="2.130.10.10">
    <property type="entry name" value="YVTN repeat-like/Quinoprotein amine dehydrogenase"/>
    <property type="match status" value="1"/>
</dbReference>
<keyword evidence="3 12" id="KW-0853">WD repeat</keyword>
<evidence type="ECO:0000256" key="8">
    <source>
        <dbReference type="ARBA" id="ARBA00063334"/>
    </source>
</evidence>
<keyword evidence="6" id="KW-0539">Nucleus</keyword>
<dbReference type="GO" id="GO:0005634">
    <property type="term" value="C:nucleus"/>
    <property type="evidence" value="ECO:0007669"/>
    <property type="project" value="UniProtKB-SubCell"/>
</dbReference>
<keyword evidence="2" id="KW-0597">Phosphoprotein</keyword>
<dbReference type="PROSITE" id="PS50082">
    <property type="entry name" value="WD_REPEATS_2"/>
    <property type="match status" value="1"/>
</dbReference>
<comment type="subunit">
    <text evidence="8">Part of the TFIIIC subcomplex TFIIIC2, consisting of six subunits, GTF3C1, GTF3C2, GTF3C3, GTF3C4, GTF3C5 and GTF3C6.</text>
</comment>
<dbReference type="Proteomes" id="UP000823561">
    <property type="component" value="Chromosome 8"/>
</dbReference>
<dbReference type="AlphaFoldDB" id="A0AAV6GUN7"/>
<dbReference type="PROSITE" id="PS50294">
    <property type="entry name" value="WD_REPEATS_REGION"/>
    <property type="match status" value="1"/>
</dbReference>
<dbReference type="InterPro" id="IPR036322">
    <property type="entry name" value="WD40_repeat_dom_sf"/>
</dbReference>
<name>A0AAV6GUN7_9TELE</name>
<keyword evidence="5" id="KW-0804">Transcription</keyword>
<evidence type="ECO:0000313" key="15">
    <source>
        <dbReference type="Proteomes" id="UP000823561"/>
    </source>
</evidence>
<dbReference type="InterPro" id="IPR015943">
    <property type="entry name" value="WD40/YVTN_repeat-like_dom_sf"/>
</dbReference>
<dbReference type="InterPro" id="IPR001680">
    <property type="entry name" value="WD40_rpt"/>
</dbReference>
<sequence>MASGAQRLSRRNVKERGMGLPKAEDPAQQAGHRLNQSPNKSSLSTNGDSTKAPRWTAGKCSSQASGSNLQEAELAAEIGSDEVNSTLGTGQDDCEQGTQLISDESTNATPVKKKGRPPSKGKGQRKQPVKTPAKAPKAPKAVPATPKATGKKQPMMPVPQATSTPMGKMAPPPEAPSSPEVMPGGRPKRRAAKAAIEYLHSLVKSLNDTNADYPSKDEDMDTSPRAKKPKKEATGQGKRRKAPEPDSDAGEDSDFVPEEKDSDVESEDSEEMEDEDLDEELSYRERKTAPIFRKDFLPGSQQIRRPGFASNGLTNRLMHPVWTAFSAHKEFRNDNVLPWVFPEWIPSVKDWQLLTTSEAEKYLPQEMESPAFKLSREKMKQGSTLQRLKRFEASSYHSERWDTTFFVGGPVWSMEWCPCPDGSKGSQYVALYCNRNMDVRHKMKSLHVEPSLLQVWDLGELNNRCRPSRAAQVAYCLAQDEGCVWGLKWCPTGAWELPSTARKSPQMPRLGLLAAGCSSGKIVIYSLPHPDSLLKQRKGPMDGEASQEPLICRVQPVLTLCLGSSSVEHRGESGQCFTIDWMPVKPHNLVAAGFYNGMVALWDLTTKSSLLRVRAPSRSPAIYPFHSFLAHDDLVRSVSWCRASGDHIVTAGDDRMTKMWDLQKTHTPLCAFKRYLATEVVWPLHWSGALMSQECSYATHMQQGVHYIDSGFTDVRHLFLLPRKATLWSLSLSEWLSSCVTADSIGEMVLVLVPELGLNGINLKKTSDRRFPVYRGEMVRFGVEAETERGKEGDNRSDERSPNDPEVEPATFQEAMKKYYIHFQDSDMRNFKDIKSRPNLKRMRATEVKGTMKIDQMPLSSVHKVRFSPNLGTSTWVVSGGQAGLVRVHCLRALLCSSMEKIQQESEVQFSTMFPTQDEPDAATTVQSSTEGTVLVT</sequence>
<protein>
    <recommendedName>
        <fullName evidence="9">General transcription factor 3C polypeptide 2</fullName>
    </recommendedName>
    <alternativeName>
        <fullName evidence="10">TF3C-beta</fullName>
    </alternativeName>
    <alternativeName>
        <fullName evidence="11">Transcription factor IIIC subunit beta</fullName>
    </alternativeName>
</protein>
<dbReference type="InterPro" id="IPR052416">
    <property type="entry name" value="GTF3C_component"/>
</dbReference>
<reference evidence="14" key="1">
    <citation type="submission" date="2020-10" db="EMBL/GenBank/DDBJ databases">
        <title>Chromosome-scale genome assembly of the Allis shad, Alosa alosa.</title>
        <authorList>
            <person name="Margot Z."/>
            <person name="Christophe K."/>
            <person name="Cabau C."/>
            <person name="Louis A."/>
            <person name="Berthelot C."/>
            <person name="Parey E."/>
            <person name="Roest Crollius H."/>
            <person name="Montfort J."/>
            <person name="Robinson-Rechavi M."/>
            <person name="Bucao C."/>
            <person name="Bouchez O."/>
            <person name="Gislard M."/>
            <person name="Lluch J."/>
            <person name="Milhes M."/>
            <person name="Lampietro C."/>
            <person name="Lopez Roques C."/>
            <person name="Donnadieu C."/>
            <person name="Braasch I."/>
            <person name="Desvignes T."/>
            <person name="Postlethwait J."/>
            <person name="Bobe J."/>
            <person name="Guiguen Y."/>
        </authorList>
    </citation>
    <scope>NUCLEOTIDE SEQUENCE</scope>
    <source>
        <strain evidence="14">M-15738</strain>
        <tissue evidence="14">Blood</tissue>
    </source>
</reference>
<feature type="compositionally biased region" description="Basic residues" evidence="13">
    <location>
        <begin position="111"/>
        <end position="128"/>
    </location>
</feature>
<keyword evidence="4" id="KW-0677">Repeat</keyword>
<feature type="repeat" description="WD" evidence="12">
    <location>
        <begin position="628"/>
        <end position="663"/>
    </location>
</feature>
<feature type="region of interest" description="Disordered" evidence="13">
    <location>
        <begin position="784"/>
        <end position="808"/>
    </location>
</feature>